<evidence type="ECO:0000313" key="3">
    <source>
        <dbReference type="Proteomes" id="UP001596411"/>
    </source>
</evidence>
<reference evidence="3" key="1">
    <citation type="journal article" date="2019" name="Int. J. Syst. Evol. Microbiol.">
        <title>The Global Catalogue of Microorganisms (GCM) 10K type strain sequencing project: providing services to taxonomists for standard genome sequencing and annotation.</title>
        <authorList>
            <consortium name="The Broad Institute Genomics Platform"/>
            <consortium name="The Broad Institute Genome Sequencing Center for Infectious Disease"/>
            <person name="Wu L."/>
            <person name="Ma J."/>
        </authorList>
    </citation>
    <scope>NUCLEOTIDE SEQUENCE [LARGE SCALE GENOMIC DNA]</scope>
    <source>
        <strain evidence="3">CGMCC 1.13666</strain>
    </source>
</reference>
<proteinExistence type="predicted"/>
<keyword evidence="1" id="KW-0732">Signal</keyword>
<gene>
    <name evidence="2" type="ORF">ACFQH5_00280</name>
</gene>
<sequence length="362" mass="39369">MFRSPSRPLLLTLSLWLAAPLALAEPALPGATIRDLEALQQRLTAGEGASVAERAAAQVERLASGNAADRWAAALYAQLAGHAEARAGRHAAAADHLARARALGDDEASRQRWRRQEAELRLTAGQTARGAELLEAWVREHPEVRAPRWRLVRALAELGRWEAAADWLPTGGSPDQQALAATVYQRAGRGGEALARLEARLESGADAETWRRAVGLAQRLGRHAQAAALWEAGWREGVFAGSEDLERRIRLHLAGGTPARAAELLETALAEDALEERLEYRRLLAQAWEAARDRERALGAWRSLAEASGAAEDWLDLGRLAYAWGRDDTAADAWARAAALGETRAEAWLATLDSTEDSWRAP</sequence>
<dbReference type="Proteomes" id="UP001596411">
    <property type="component" value="Unassembled WGS sequence"/>
</dbReference>
<name>A0ABW2EV95_9GAMM</name>
<comment type="caution">
    <text evidence="2">The sequence shown here is derived from an EMBL/GenBank/DDBJ whole genome shotgun (WGS) entry which is preliminary data.</text>
</comment>
<dbReference type="EMBL" id="JBHSZP010000001">
    <property type="protein sequence ID" value="MFC7087984.1"/>
    <property type="molecule type" value="Genomic_DNA"/>
</dbReference>
<evidence type="ECO:0000256" key="1">
    <source>
        <dbReference type="SAM" id="SignalP"/>
    </source>
</evidence>
<dbReference type="RefSeq" id="WP_346063134.1">
    <property type="nucleotide sequence ID" value="NZ_BAAADR010000014.1"/>
</dbReference>
<organism evidence="2 3">
    <name type="scientific">Halomonas salifodinae</name>
    <dbReference type="NCBI Taxonomy" id="438745"/>
    <lineage>
        <taxon>Bacteria</taxon>
        <taxon>Pseudomonadati</taxon>
        <taxon>Pseudomonadota</taxon>
        <taxon>Gammaproteobacteria</taxon>
        <taxon>Oceanospirillales</taxon>
        <taxon>Halomonadaceae</taxon>
        <taxon>Halomonas</taxon>
    </lineage>
</organism>
<feature type="chain" id="PRO_5045339019" description="Tetratricopeptide repeat protein" evidence="1">
    <location>
        <begin position="25"/>
        <end position="362"/>
    </location>
</feature>
<dbReference type="SUPFAM" id="SSF48452">
    <property type="entry name" value="TPR-like"/>
    <property type="match status" value="1"/>
</dbReference>
<evidence type="ECO:0000313" key="2">
    <source>
        <dbReference type="EMBL" id="MFC7087984.1"/>
    </source>
</evidence>
<accession>A0ABW2EV95</accession>
<feature type="signal peptide" evidence="1">
    <location>
        <begin position="1"/>
        <end position="24"/>
    </location>
</feature>
<protein>
    <recommendedName>
        <fullName evidence="4">Tetratricopeptide repeat protein</fullName>
    </recommendedName>
</protein>
<keyword evidence="3" id="KW-1185">Reference proteome</keyword>
<dbReference type="InterPro" id="IPR011990">
    <property type="entry name" value="TPR-like_helical_dom_sf"/>
</dbReference>
<dbReference type="Gene3D" id="1.25.40.10">
    <property type="entry name" value="Tetratricopeptide repeat domain"/>
    <property type="match status" value="1"/>
</dbReference>
<evidence type="ECO:0008006" key="4">
    <source>
        <dbReference type="Google" id="ProtNLM"/>
    </source>
</evidence>